<keyword evidence="2" id="KW-1185">Reference proteome</keyword>
<dbReference type="AlphaFoldDB" id="A0A4Y2S5M2"/>
<sequence length="118" mass="13769">MYGSQVRGSTTQMNIKKLQVFQNKQLMHVANAPWYVRRKVIHDDLKIDPISKFIKKKTSTRFFNKIPQIRNELLQRPAYNPALPSSRKPQRTAMDAVYINFSRVKRQRTNPTPTILGA</sequence>
<organism evidence="1 2">
    <name type="scientific">Araneus ventricosus</name>
    <name type="common">Orbweaver spider</name>
    <name type="synonym">Epeira ventricosa</name>
    <dbReference type="NCBI Taxonomy" id="182803"/>
    <lineage>
        <taxon>Eukaryota</taxon>
        <taxon>Metazoa</taxon>
        <taxon>Ecdysozoa</taxon>
        <taxon>Arthropoda</taxon>
        <taxon>Chelicerata</taxon>
        <taxon>Arachnida</taxon>
        <taxon>Araneae</taxon>
        <taxon>Araneomorphae</taxon>
        <taxon>Entelegynae</taxon>
        <taxon>Araneoidea</taxon>
        <taxon>Araneidae</taxon>
        <taxon>Araneus</taxon>
    </lineage>
</organism>
<dbReference type="OrthoDB" id="6432094at2759"/>
<name>A0A4Y2S5M2_ARAVE</name>
<dbReference type="Proteomes" id="UP000499080">
    <property type="component" value="Unassembled WGS sequence"/>
</dbReference>
<evidence type="ECO:0000313" key="2">
    <source>
        <dbReference type="Proteomes" id="UP000499080"/>
    </source>
</evidence>
<dbReference type="EMBL" id="BGPR01019997">
    <property type="protein sequence ID" value="GBN83538.1"/>
    <property type="molecule type" value="Genomic_DNA"/>
</dbReference>
<accession>A0A4Y2S5M2</accession>
<reference evidence="1 2" key="1">
    <citation type="journal article" date="2019" name="Sci. Rep.">
        <title>Orb-weaving spider Araneus ventricosus genome elucidates the spidroin gene catalogue.</title>
        <authorList>
            <person name="Kono N."/>
            <person name="Nakamura H."/>
            <person name="Ohtoshi R."/>
            <person name="Moran D.A.P."/>
            <person name="Shinohara A."/>
            <person name="Yoshida Y."/>
            <person name="Fujiwara M."/>
            <person name="Mori M."/>
            <person name="Tomita M."/>
            <person name="Arakawa K."/>
        </authorList>
    </citation>
    <scope>NUCLEOTIDE SEQUENCE [LARGE SCALE GENOMIC DNA]</scope>
</reference>
<proteinExistence type="predicted"/>
<comment type="caution">
    <text evidence="1">The sequence shown here is derived from an EMBL/GenBank/DDBJ whole genome shotgun (WGS) entry which is preliminary data.</text>
</comment>
<gene>
    <name evidence="1" type="ORF">AVEN_206289_1</name>
</gene>
<protein>
    <submittedName>
        <fullName evidence="1">Uncharacterized protein</fullName>
    </submittedName>
</protein>
<evidence type="ECO:0000313" key="1">
    <source>
        <dbReference type="EMBL" id="GBN83538.1"/>
    </source>
</evidence>